<feature type="compositionally biased region" description="Low complexity" evidence="1">
    <location>
        <begin position="256"/>
        <end position="266"/>
    </location>
</feature>
<sequence length="800" mass="88688">MASKYEWGRVAATDCSDAGFQDQKSIRGVATASGGGAGVGRSKKNRRGLILNNTQGGEEPSATEDGRSLFSRLKCSSRSDNSDTYSDNRKSSLGDLSKFDDSQEVHKMLTPWLVIERRGNERNRKNSEKGVGLDDLNVDDSGIDPPAQKKEIPPSYLRLLVANGDLGAIQSSPVAPGPKVATAVPNSTREERTMMHNHQSCASENNSNNKINTIEAMSSVQDLLGSTGNTTKVARKKQNKNPFGSVIFGKRHRASSKSNASKASPSPKHDESNSHHLHRSFPHNQSINPPTSAAILQAKEENTTDKHHDCEHNDLRVVQETKSKGNGFRNRGIDSFVSIVHTRKLEPTRDAIYDHHGFCFSDGTNSILDTYRDGESPKMMTSSTMSTNIDIGNNNNRRNRSPSPSRLRRPPNLNDISEMQRNGKTHIQRQLASSLDHELLMGLEMHRQLDQISSSLECGTMRDKSQESSLLGSRGELPRKDTTGFSIFSSSTMSCLNPASQVDCFGINESTVQNTIVGNENNQNLLNSNTTHTMVSKPITNKFCSAASSALLLDVRDDDPHWQFLDKNKTPQQSSSLDQTSTGNRHIAKNPTNGFCSATSSALLLDVRDDDPLWQFLDKDETLQESSSWDQTSMGNGRIAKEDSTPTSHTPKMEVNDTTQYRQNYSTHEEENDAFGFDKYSKFDVSVIPNSRAYRFNREVTAQESPIQGSTTNYTQNVSGGIPLESRSRYESVVYSKETRYNHESEQPSKETLLRQMRDAVKKASAELDSRPIVKTDRYDTMTMETEACKEVSSPMSDSC</sequence>
<dbReference type="AlphaFoldDB" id="A0A7S4EEC0"/>
<feature type="compositionally biased region" description="Basic and acidic residues" evidence="1">
    <location>
        <begin position="86"/>
        <end position="97"/>
    </location>
</feature>
<feature type="compositionally biased region" description="Polar residues" evidence="1">
    <location>
        <begin position="625"/>
        <end position="635"/>
    </location>
</feature>
<feature type="compositionally biased region" description="Basic and acidic residues" evidence="1">
    <location>
        <begin position="121"/>
        <end position="132"/>
    </location>
</feature>
<feature type="compositionally biased region" description="Polar residues" evidence="1">
    <location>
        <begin position="74"/>
        <end position="85"/>
    </location>
</feature>
<feature type="compositionally biased region" description="Low complexity" evidence="1">
    <location>
        <begin position="379"/>
        <end position="414"/>
    </location>
</feature>
<feature type="region of interest" description="Disordered" evidence="1">
    <location>
        <begin position="378"/>
        <end position="416"/>
    </location>
</feature>
<reference evidence="2" key="1">
    <citation type="submission" date="2021-01" db="EMBL/GenBank/DDBJ databases">
        <authorList>
            <person name="Corre E."/>
            <person name="Pelletier E."/>
            <person name="Niang G."/>
            <person name="Scheremetjew M."/>
            <person name="Finn R."/>
            <person name="Kale V."/>
            <person name="Holt S."/>
            <person name="Cochrane G."/>
            <person name="Meng A."/>
            <person name="Brown T."/>
            <person name="Cohen L."/>
        </authorList>
    </citation>
    <scope>NUCLEOTIDE SEQUENCE</scope>
    <source>
        <strain evidence="2">10249 10 AB</strain>
    </source>
</reference>
<organism evidence="2">
    <name type="scientific">Pseudo-nitzschia australis</name>
    <dbReference type="NCBI Taxonomy" id="44445"/>
    <lineage>
        <taxon>Eukaryota</taxon>
        <taxon>Sar</taxon>
        <taxon>Stramenopiles</taxon>
        <taxon>Ochrophyta</taxon>
        <taxon>Bacillariophyta</taxon>
        <taxon>Bacillariophyceae</taxon>
        <taxon>Bacillariophycidae</taxon>
        <taxon>Bacillariales</taxon>
        <taxon>Bacillariaceae</taxon>
        <taxon>Pseudo-nitzschia</taxon>
    </lineage>
</organism>
<evidence type="ECO:0000256" key="1">
    <source>
        <dbReference type="SAM" id="MobiDB-lite"/>
    </source>
</evidence>
<accession>A0A7S4EEC0</accession>
<evidence type="ECO:0000313" key="2">
    <source>
        <dbReference type="EMBL" id="CAE0707699.1"/>
    </source>
</evidence>
<gene>
    <name evidence="2" type="ORF">PAUS00366_LOCUS419</name>
</gene>
<feature type="region of interest" description="Disordered" evidence="1">
    <location>
        <begin position="625"/>
        <end position="654"/>
    </location>
</feature>
<proteinExistence type="predicted"/>
<name>A0A7S4EEC0_9STRA</name>
<dbReference type="EMBL" id="HBIX01000532">
    <property type="protein sequence ID" value="CAE0707699.1"/>
    <property type="molecule type" value="Transcribed_RNA"/>
</dbReference>
<feature type="region of interest" description="Disordered" evidence="1">
    <location>
        <begin position="29"/>
        <end position="97"/>
    </location>
</feature>
<feature type="region of interest" description="Disordered" evidence="1">
    <location>
        <begin position="230"/>
        <end position="289"/>
    </location>
</feature>
<feature type="compositionally biased region" description="Polar residues" evidence="1">
    <location>
        <begin position="570"/>
        <end position="592"/>
    </location>
</feature>
<feature type="region of interest" description="Disordered" evidence="1">
    <location>
        <begin position="121"/>
        <end position="150"/>
    </location>
</feature>
<feature type="compositionally biased region" description="Polar residues" evidence="1">
    <location>
        <begin position="645"/>
        <end position="654"/>
    </location>
</feature>
<protein>
    <submittedName>
        <fullName evidence="2">Uncharacterized protein</fullName>
    </submittedName>
</protein>
<feature type="region of interest" description="Disordered" evidence="1">
    <location>
        <begin position="563"/>
        <end position="592"/>
    </location>
</feature>